<keyword evidence="3" id="KW-1185">Reference proteome</keyword>
<dbReference type="AlphaFoldDB" id="A0A1J7BAG8"/>
<evidence type="ECO:0000313" key="2">
    <source>
        <dbReference type="EMBL" id="OIV35687.1"/>
    </source>
</evidence>
<accession>A0A1J7BAG8</accession>
<organism evidence="2 3">
    <name type="scientific">Mangrovactinospora gilvigrisea</name>
    <dbReference type="NCBI Taxonomy" id="1428644"/>
    <lineage>
        <taxon>Bacteria</taxon>
        <taxon>Bacillati</taxon>
        <taxon>Actinomycetota</taxon>
        <taxon>Actinomycetes</taxon>
        <taxon>Kitasatosporales</taxon>
        <taxon>Streptomycetaceae</taxon>
        <taxon>Mangrovactinospora</taxon>
    </lineage>
</organism>
<dbReference type="PROSITE" id="PS51819">
    <property type="entry name" value="VOC"/>
    <property type="match status" value="2"/>
</dbReference>
<dbReference type="Proteomes" id="UP000243342">
    <property type="component" value="Unassembled WGS sequence"/>
</dbReference>
<dbReference type="InterPro" id="IPR041581">
    <property type="entry name" value="Glyoxalase_6"/>
</dbReference>
<dbReference type="EMBL" id="MLCF01000135">
    <property type="protein sequence ID" value="OIV35687.1"/>
    <property type="molecule type" value="Genomic_DNA"/>
</dbReference>
<evidence type="ECO:0000313" key="3">
    <source>
        <dbReference type="Proteomes" id="UP000243342"/>
    </source>
</evidence>
<dbReference type="SUPFAM" id="SSF54593">
    <property type="entry name" value="Glyoxalase/Bleomycin resistance protein/Dihydroxybiphenyl dioxygenase"/>
    <property type="match status" value="2"/>
</dbReference>
<gene>
    <name evidence="2" type="ORF">BIV57_20235</name>
</gene>
<name>A0A1J7BAG8_9ACTN</name>
<dbReference type="Pfam" id="PF18029">
    <property type="entry name" value="Glyoxalase_6"/>
    <property type="match status" value="1"/>
</dbReference>
<dbReference type="PANTHER" id="PTHR33993">
    <property type="entry name" value="GLYOXALASE-RELATED"/>
    <property type="match status" value="1"/>
</dbReference>
<dbReference type="InterPro" id="IPR029068">
    <property type="entry name" value="Glyas_Bleomycin-R_OHBP_Dase"/>
</dbReference>
<sequence length="256" mass="26729">MKTPTHRSGAPCWIDLGTPDIDAARAFYGALFGWEGEPGPPETGGYVNFTLQGQMVAGAMPLMDANQPPAWTVYFKTDDAEASVKAVEQSGGRTLSPPMKVMEFGTMAICAGPEGAHFGIWQPNLHQGFGAMGDPGTPCWFELNTADGAAARSFYEGALGWTASDEAMPGGTYTTVTAPGAEMAFGGITAPTPDVGKQTPSLWRPYFAVENADASTAKAVEKGGKAVIEPTDIPSVGRFAALQDPWGASFSVLTPG</sequence>
<dbReference type="Pfam" id="PF00903">
    <property type="entry name" value="Glyoxalase"/>
    <property type="match status" value="1"/>
</dbReference>
<dbReference type="CDD" id="cd07247">
    <property type="entry name" value="SgaA_N_like"/>
    <property type="match status" value="2"/>
</dbReference>
<evidence type="ECO:0000259" key="1">
    <source>
        <dbReference type="PROSITE" id="PS51819"/>
    </source>
</evidence>
<dbReference type="RefSeq" id="WP_071658350.1">
    <property type="nucleotide sequence ID" value="NZ_MLCF01000135.1"/>
</dbReference>
<dbReference type="InterPro" id="IPR052164">
    <property type="entry name" value="Anthracycline_SecMetBiosynth"/>
</dbReference>
<feature type="domain" description="VOC" evidence="1">
    <location>
        <begin position="137"/>
        <end position="255"/>
    </location>
</feature>
<feature type="domain" description="VOC" evidence="1">
    <location>
        <begin position="10"/>
        <end position="123"/>
    </location>
</feature>
<dbReference type="InterPro" id="IPR037523">
    <property type="entry name" value="VOC_core"/>
</dbReference>
<dbReference type="InterPro" id="IPR004360">
    <property type="entry name" value="Glyas_Fos-R_dOase_dom"/>
</dbReference>
<dbReference type="PANTHER" id="PTHR33993:SF10">
    <property type="entry name" value="CONSERVED PROTEIN"/>
    <property type="match status" value="1"/>
</dbReference>
<comment type="caution">
    <text evidence="2">The sequence shown here is derived from an EMBL/GenBank/DDBJ whole genome shotgun (WGS) entry which is preliminary data.</text>
</comment>
<reference evidence="2 3" key="1">
    <citation type="submission" date="2016-10" db="EMBL/GenBank/DDBJ databases">
        <title>Genome sequence of Streptomyces gilvigriseus MUSC 26.</title>
        <authorList>
            <person name="Lee L.-H."/>
            <person name="Ser H.-L."/>
        </authorList>
    </citation>
    <scope>NUCLEOTIDE SEQUENCE [LARGE SCALE GENOMIC DNA]</scope>
    <source>
        <strain evidence="2 3">MUSC 26</strain>
    </source>
</reference>
<dbReference type="Gene3D" id="3.10.180.10">
    <property type="entry name" value="2,3-Dihydroxybiphenyl 1,2-Dioxygenase, domain 1"/>
    <property type="match status" value="2"/>
</dbReference>
<protein>
    <recommendedName>
        <fullName evidence="1">VOC domain-containing protein</fullName>
    </recommendedName>
</protein>
<dbReference type="STRING" id="1428644.BIV57_20235"/>
<proteinExistence type="predicted"/>